<accession>A0A1W1ZB60</accession>
<dbReference type="Proteomes" id="UP000192393">
    <property type="component" value="Unassembled WGS sequence"/>
</dbReference>
<feature type="transmembrane region" description="Helical" evidence="8">
    <location>
        <begin position="189"/>
        <end position="213"/>
    </location>
</feature>
<gene>
    <name evidence="9" type="ORF">SAMN06296427_102351</name>
</gene>
<feature type="transmembrane region" description="Helical" evidence="8">
    <location>
        <begin position="275"/>
        <end position="302"/>
    </location>
</feature>
<dbReference type="STRING" id="1434700.SAMN06296427_102351"/>
<dbReference type="PANTHER" id="PTHR21716">
    <property type="entry name" value="TRANSMEMBRANE PROTEIN"/>
    <property type="match status" value="1"/>
</dbReference>
<reference evidence="9 10" key="1">
    <citation type="submission" date="2017-04" db="EMBL/GenBank/DDBJ databases">
        <authorList>
            <person name="Afonso C.L."/>
            <person name="Miller P.J."/>
            <person name="Scott M.A."/>
            <person name="Spackman E."/>
            <person name="Goraichik I."/>
            <person name="Dimitrov K.M."/>
            <person name="Suarez D.L."/>
            <person name="Swayne D.E."/>
        </authorList>
    </citation>
    <scope>NUCLEOTIDE SEQUENCE [LARGE SCALE GENOMIC DNA]</scope>
    <source>
        <strain evidence="9 10">CGMCC 1.12708</strain>
    </source>
</reference>
<evidence type="ECO:0000256" key="4">
    <source>
        <dbReference type="ARBA" id="ARBA00022475"/>
    </source>
</evidence>
<evidence type="ECO:0000256" key="6">
    <source>
        <dbReference type="ARBA" id="ARBA00022989"/>
    </source>
</evidence>
<feature type="transmembrane region" description="Helical" evidence="8">
    <location>
        <begin position="309"/>
        <end position="326"/>
    </location>
</feature>
<evidence type="ECO:0000313" key="9">
    <source>
        <dbReference type="EMBL" id="SMC45669.1"/>
    </source>
</evidence>
<dbReference type="GO" id="GO:0055085">
    <property type="term" value="P:transmembrane transport"/>
    <property type="evidence" value="ECO:0007669"/>
    <property type="project" value="TreeGrafter"/>
</dbReference>
<dbReference type="InterPro" id="IPR002549">
    <property type="entry name" value="AI-2E-like"/>
</dbReference>
<dbReference type="AlphaFoldDB" id="A0A1W1ZB60"/>
<evidence type="ECO:0000256" key="3">
    <source>
        <dbReference type="ARBA" id="ARBA00022448"/>
    </source>
</evidence>
<name>A0A1W1ZB60_9FLAO</name>
<feature type="transmembrane region" description="Helical" evidence="8">
    <location>
        <begin position="110"/>
        <end position="128"/>
    </location>
</feature>
<feature type="transmembrane region" description="Helical" evidence="8">
    <location>
        <begin position="57"/>
        <end position="75"/>
    </location>
</feature>
<dbReference type="PANTHER" id="PTHR21716:SF53">
    <property type="entry name" value="PERMEASE PERM-RELATED"/>
    <property type="match status" value="1"/>
</dbReference>
<keyword evidence="6 8" id="KW-1133">Transmembrane helix</keyword>
<feature type="transmembrane region" description="Helical" evidence="8">
    <location>
        <begin position="247"/>
        <end position="269"/>
    </location>
</feature>
<evidence type="ECO:0000256" key="8">
    <source>
        <dbReference type="SAM" id="Phobius"/>
    </source>
</evidence>
<proteinExistence type="inferred from homology"/>
<keyword evidence="3" id="KW-0813">Transport</keyword>
<comment type="similarity">
    <text evidence="2">Belongs to the autoinducer-2 exporter (AI-2E) (TC 2.A.86) family.</text>
</comment>
<evidence type="ECO:0000256" key="7">
    <source>
        <dbReference type="ARBA" id="ARBA00023136"/>
    </source>
</evidence>
<dbReference type="EMBL" id="FWXS01000002">
    <property type="protein sequence ID" value="SMC45669.1"/>
    <property type="molecule type" value="Genomic_DNA"/>
</dbReference>
<evidence type="ECO:0000256" key="2">
    <source>
        <dbReference type="ARBA" id="ARBA00009773"/>
    </source>
</evidence>
<dbReference type="Pfam" id="PF01594">
    <property type="entry name" value="AI-2E_transport"/>
    <property type="match status" value="1"/>
</dbReference>
<evidence type="ECO:0000313" key="10">
    <source>
        <dbReference type="Proteomes" id="UP000192393"/>
    </source>
</evidence>
<organism evidence="9 10">
    <name type="scientific">Moheibacter sediminis</name>
    <dbReference type="NCBI Taxonomy" id="1434700"/>
    <lineage>
        <taxon>Bacteria</taxon>
        <taxon>Pseudomonadati</taxon>
        <taxon>Bacteroidota</taxon>
        <taxon>Flavobacteriia</taxon>
        <taxon>Flavobacteriales</taxon>
        <taxon>Weeksellaceae</taxon>
        <taxon>Moheibacter</taxon>
    </lineage>
</organism>
<evidence type="ECO:0000256" key="1">
    <source>
        <dbReference type="ARBA" id="ARBA00004651"/>
    </source>
</evidence>
<dbReference type="GO" id="GO:0005886">
    <property type="term" value="C:plasma membrane"/>
    <property type="evidence" value="ECO:0007669"/>
    <property type="project" value="UniProtKB-SubCell"/>
</dbReference>
<keyword evidence="10" id="KW-1185">Reference proteome</keyword>
<keyword evidence="4" id="KW-1003">Cell membrane</keyword>
<protein>
    <submittedName>
        <fullName evidence="9">Predicted PurR-regulated permease PerM</fullName>
    </submittedName>
</protein>
<evidence type="ECO:0000256" key="5">
    <source>
        <dbReference type="ARBA" id="ARBA00022692"/>
    </source>
</evidence>
<comment type="subcellular location">
    <subcellularLocation>
        <location evidence="1">Cell membrane</location>
        <topology evidence="1">Multi-pass membrane protein</topology>
    </subcellularLocation>
</comment>
<sequence length="425" mass="47751">MPIINYLRDIHTKLTMDLRKSFKQLISKLLNKEEFEIDDNSEALIAEEKSGSLGKSITYSLLAVGLVIAFLYALQSILIPILFSLILSVTLFPVCNFLEKWGFNRLMASLTTLVLAIILFLGISYLFVSQTINIGRDASEIVGKIETVLKEGEKYANDKLNLSRTDIISKAKEELNKAAPDIGGFVTRFFGSIGSFLSMGILVPLIIFFFLYYRDFFKEFFVRACYSAPREKVEATLTKMYEALNNYLGGMLMVMGLIAVLNTIGLMILGIEYAWFFGILASLLMLLPYIGIAIGSIIPALFALATKDSYWYAVGVVAWFQFIQTLEGNIITPNIVGNKVSLNPLVSILSLFLFSMLFGFAGLILALPLMAIIKVLFDAVSELKPYGFLLSEPEKKYLWTERQKRLKPAKVAKENLEEKIDRIEE</sequence>
<feature type="transmembrane region" description="Helical" evidence="8">
    <location>
        <begin position="346"/>
        <end position="367"/>
    </location>
</feature>
<keyword evidence="5 8" id="KW-0812">Transmembrane</keyword>
<keyword evidence="7 8" id="KW-0472">Membrane</keyword>